<reference evidence="3" key="1">
    <citation type="submission" date="2021-08" db="EMBL/GenBank/DDBJ databases">
        <title>WGS assembly of Ceratopteris richardii.</title>
        <authorList>
            <person name="Marchant D.B."/>
            <person name="Chen G."/>
            <person name="Jenkins J."/>
            <person name="Shu S."/>
            <person name="Leebens-Mack J."/>
            <person name="Grimwood J."/>
            <person name="Schmutz J."/>
            <person name="Soltis P."/>
            <person name="Soltis D."/>
            <person name="Chen Z.-H."/>
        </authorList>
    </citation>
    <scope>NUCLEOTIDE SEQUENCE</scope>
    <source>
        <strain evidence="3">Whitten #5841</strain>
        <tissue evidence="3">Leaf</tissue>
    </source>
</reference>
<dbReference type="AlphaFoldDB" id="A0A8T2QJF3"/>
<protein>
    <recommendedName>
        <fullName evidence="5">rRNA-processing protein FYV7</fullName>
    </recommendedName>
</protein>
<evidence type="ECO:0000313" key="3">
    <source>
        <dbReference type="EMBL" id="KAH7283361.1"/>
    </source>
</evidence>
<dbReference type="InterPro" id="IPR013730">
    <property type="entry name" value="Fyv7/TAP26"/>
</dbReference>
<feature type="compositionally biased region" description="Basic residues" evidence="2">
    <location>
        <begin position="8"/>
        <end position="19"/>
    </location>
</feature>
<dbReference type="EMBL" id="CM035439">
    <property type="protein sequence ID" value="KAH7283361.1"/>
    <property type="molecule type" value="Genomic_DNA"/>
</dbReference>
<evidence type="ECO:0000256" key="2">
    <source>
        <dbReference type="SAM" id="MobiDB-lite"/>
    </source>
</evidence>
<feature type="coiled-coil region" evidence="1">
    <location>
        <begin position="123"/>
        <end position="168"/>
    </location>
</feature>
<evidence type="ECO:0008006" key="5">
    <source>
        <dbReference type="Google" id="ProtNLM"/>
    </source>
</evidence>
<accession>A0A8T2QJF3</accession>
<gene>
    <name evidence="3" type="ORF">KP509_34G003300</name>
</gene>
<organism evidence="3 4">
    <name type="scientific">Ceratopteris richardii</name>
    <name type="common">Triangle waterfern</name>
    <dbReference type="NCBI Taxonomy" id="49495"/>
    <lineage>
        <taxon>Eukaryota</taxon>
        <taxon>Viridiplantae</taxon>
        <taxon>Streptophyta</taxon>
        <taxon>Embryophyta</taxon>
        <taxon>Tracheophyta</taxon>
        <taxon>Polypodiopsida</taxon>
        <taxon>Polypodiidae</taxon>
        <taxon>Polypodiales</taxon>
        <taxon>Pteridineae</taxon>
        <taxon>Pteridaceae</taxon>
        <taxon>Parkerioideae</taxon>
        <taxon>Ceratopteris</taxon>
    </lineage>
</organism>
<name>A0A8T2QJF3_CERRI</name>
<comment type="caution">
    <text evidence="3">The sequence shown here is derived from an EMBL/GenBank/DDBJ whole genome shotgun (WGS) entry which is preliminary data.</text>
</comment>
<dbReference type="GO" id="GO:0005634">
    <property type="term" value="C:nucleus"/>
    <property type="evidence" value="ECO:0007669"/>
    <property type="project" value="TreeGrafter"/>
</dbReference>
<keyword evidence="1" id="KW-0175">Coiled coil</keyword>
<sequence length="195" mass="23112">MKVFEGSKKKKMKDKKSRQRLGGIGGGLTLPAFVNAKSRPRFNPAEIRKRREQFEDAKKIRKYRKLLKSLPQQEQRNNMEESSDVEAKIPIQVVSNDNTIQQKNPSDLVKKERRVLTKRSNILEVLRKDYLKKKEEEDRLKAERMEALKLKEEQRVKAFQERKNLKSKMFKRTKSGQPLMKHRLQHVLECIQQSQ</sequence>
<evidence type="ECO:0000256" key="1">
    <source>
        <dbReference type="SAM" id="Coils"/>
    </source>
</evidence>
<dbReference type="PANTHER" id="PTHR15657:SF1">
    <property type="entry name" value="THYROID TRANSCRIPTION FACTOR 1-ASSOCIATED PROTEIN 26"/>
    <property type="match status" value="1"/>
</dbReference>
<dbReference type="PANTHER" id="PTHR15657">
    <property type="entry name" value="THYROID TRANSCRIPTION FACTOR 1-ASSOCIATED PROTEIN 26"/>
    <property type="match status" value="1"/>
</dbReference>
<evidence type="ECO:0000313" key="4">
    <source>
        <dbReference type="Proteomes" id="UP000825935"/>
    </source>
</evidence>
<keyword evidence="4" id="KW-1185">Reference proteome</keyword>
<dbReference type="OrthoDB" id="1928808at2759"/>
<dbReference type="OMA" id="FRMEHLL"/>
<dbReference type="Pfam" id="PF08524">
    <property type="entry name" value="rRNA_processing"/>
    <property type="match status" value="1"/>
</dbReference>
<feature type="region of interest" description="Disordered" evidence="2">
    <location>
        <begin position="1"/>
        <end position="24"/>
    </location>
</feature>
<proteinExistence type="predicted"/>
<dbReference type="Proteomes" id="UP000825935">
    <property type="component" value="Chromosome 34"/>
</dbReference>